<dbReference type="STRING" id="1915.SLINC_8300"/>
<evidence type="ECO:0000259" key="1">
    <source>
        <dbReference type="Pfam" id="PF00190"/>
    </source>
</evidence>
<dbReference type="InterPro" id="IPR006045">
    <property type="entry name" value="Cupin_1"/>
</dbReference>
<dbReference type="RefSeq" id="WP_067444036.1">
    <property type="nucleotide sequence ID" value="NZ_CP016438.1"/>
</dbReference>
<dbReference type="KEGG" id="sls:SLINC_8300"/>
<evidence type="ECO:0000313" key="3">
    <source>
        <dbReference type="Proteomes" id="UP000092598"/>
    </source>
</evidence>
<name>A0A1B1MPM7_STRLN</name>
<dbReference type="EMBL" id="CP016438">
    <property type="protein sequence ID" value="ANS70524.1"/>
    <property type="molecule type" value="Genomic_DNA"/>
</dbReference>
<sequence length="148" mass="16564">MASQQHNGSLYTGQEGILPPEGVYRDARGEIINLPPFPTVGVLVINSRRTAVRGNHWHANESHLMYVASGRMLYIEEDENGELFTLEMGSQDAVVSPRGRAHCTVFLEDSVIVVLSDADRTGRRYEDEVVRVPPLNERLDLSRYGLGR</sequence>
<accession>A0A1B1MPM7</accession>
<feature type="domain" description="Cupin type-1" evidence="1">
    <location>
        <begin position="40"/>
        <end position="120"/>
    </location>
</feature>
<dbReference type="Proteomes" id="UP000092598">
    <property type="component" value="Chromosome"/>
</dbReference>
<organism evidence="2 3">
    <name type="scientific">Streptomyces lincolnensis</name>
    <dbReference type="NCBI Taxonomy" id="1915"/>
    <lineage>
        <taxon>Bacteria</taxon>
        <taxon>Bacillati</taxon>
        <taxon>Actinomycetota</taxon>
        <taxon>Actinomycetes</taxon>
        <taxon>Kitasatosporales</taxon>
        <taxon>Streptomycetaceae</taxon>
        <taxon>Streptomyces</taxon>
    </lineage>
</organism>
<evidence type="ECO:0000313" key="2">
    <source>
        <dbReference type="EMBL" id="ANS70524.1"/>
    </source>
</evidence>
<dbReference type="Gene3D" id="2.60.120.10">
    <property type="entry name" value="Jelly Rolls"/>
    <property type="match status" value="1"/>
</dbReference>
<dbReference type="AlphaFoldDB" id="A0A1B1MPM7"/>
<dbReference type="SUPFAM" id="SSF51182">
    <property type="entry name" value="RmlC-like cupins"/>
    <property type="match status" value="1"/>
</dbReference>
<keyword evidence="3" id="KW-1185">Reference proteome</keyword>
<proteinExistence type="predicted"/>
<reference evidence="2 3" key="1">
    <citation type="submission" date="2016-07" db="EMBL/GenBank/DDBJ databases">
        <title>Enhancement of antibiotic productionsby engineered nitrateutilization in actinobacteria.</title>
        <authorList>
            <person name="Meng S.C."/>
        </authorList>
    </citation>
    <scope>NUCLEOTIDE SEQUENCE [LARGE SCALE GENOMIC DNA]</scope>
    <source>
        <strain evidence="2 3">NRRL 2936</strain>
    </source>
</reference>
<dbReference type="Pfam" id="PF00190">
    <property type="entry name" value="Cupin_1"/>
    <property type="match status" value="1"/>
</dbReference>
<dbReference type="InterPro" id="IPR011051">
    <property type="entry name" value="RmlC_Cupin_sf"/>
</dbReference>
<dbReference type="InterPro" id="IPR014710">
    <property type="entry name" value="RmlC-like_jellyroll"/>
</dbReference>
<protein>
    <recommendedName>
        <fullName evidence="1">Cupin type-1 domain-containing protein</fullName>
    </recommendedName>
</protein>
<gene>
    <name evidence="2" type="ORF">SLINC_8300</name>
</gene>